<comment type="caution">
    <text evidence="1">The sequence shown here is derived from an EMBL/GenBank/DDBJ whole genome shotgun (WGS) entry which is preliminary data.</text>
</comment>
<sequence length="206" mass="23281">MSQKSALTFNQLNENAALIMELSFVVRARIIEAADTMLHLNVGMIRPSAVRTFWPTYQDETIGGHSLGYGNNGSNIRYVPSSKAISRAEEVLYYWVPEYVHDIERRLILSQYAMCMAAPKKVGSFRSFCEKTGRVRRTAERRLDAQIIDLAAIIWKKTQSLQCPDWSRVSPMLPKSGIDLGKMATVMHWMSEGAKPSHNPEMQEAA</sequence>
<dbReference type="Proteomes" id="UP000531231">
    <property type="component" value="Unassembled WGS sequence"/>
</dbReference>
<dbReference type="AlphaFoldDB" id="A0A7W8AJA6"/>
<dbReference type="EMBL" id="JACHIL010000003">
    <property type="protein sequence ID" value="MBB5091416.1"/>
    <property type="molecule type" value="Genomic_DNA"/>
</dbReference>
<dbReference type="RefSeq" id="WP_151159491.1">
    <property type="nucleotide sequence ID" value="NZ_JACHIL010000003.1"/>
</dbReference>
<protein>
    <submittedName>
        <fullName evidence="1">Uncharacterized protein</fullName>
    </submittedName>
</protein>
<reference evidence="1 2" key="1">
    <citation type="submission" date="2020-08" db="EMBL/GenBank/DDBJ databases">
        <title>Genomic Encyclopedia of Type Strains, Phase IV (KMG-IV): sequencing the most valuable type-strain genomes for metagenomic binning, comparative biology and taxonomic classification.</title>
        <authorList>
            <person name="Goeker M."/>
        </authorList>
    </citation>
    <scope>NUCLEOTIDE SEQUENCE [LARGE SCALE GENOMIC DNA]</scope>
    <source>
        <strain evidence="1 2">DSM 25620</strain>
    </source>
</reference>
<accession>A0A7W8AJA6</accession>
<proteinExistence type="predicted"/>
<keyword evidence="2" id="KW-1185">Reference proteome</keyword>
<gene>
    <name evidence="1" type="ORF">HNQ68_001957</name>
</gene>
<evidence type="ECO:0000313" key="1">
    <source>
        <dbReference type="EMBL" id="MBB5091416.1"/>
    </source>
</evidence>
<evidence type="ECO:0000313" key="2">
    <source>
        <dbReference type="Proteomes" id="UP000531231"/>
    </source>
</evidence>
<organism evidence="1 2">
    <name type="scientific">Pseudochrobactrum saccharolyticum</name>
    <dbReference type="NCBI Taxonomy" id="354352"/>
    <lineage>
        <taxon>Bacteria</taxon>
        <taxon>Pseudomonadati</taxon>
        <taxon>Pseudomonadota</taxon>
        <taxon>Alphaproteobacteria</taxon>
        <taxon>Hyphomicrobiales</taxon>
        <taxon>Brucellaceae</taxon>
        <taxon>Pseudochrobactrum</taxon>
    </lineage>
</organism>
<name>A0A7W8AJA6_9HYPH</name>